<dbReference type="Gene3D" id="3.40.50.1820">
    <property type="entry name" value="alpha/beta hydrolase"/>
    <property type="match status" value="1"/>
</dbReference>
<dbReference type="RefSeq" id="WP_145773392.1">
    <property type="nucleotide sequence ID" value="NZ_BAAATQ010000235.1"/>
</dbReference>
<evidence type="ECO:0000256" key="5">
    <source>
        <dbReference type="ARBA" id="ARBA00022679"/>
    </source>
</evidence>
<gene>
    <name evidence="9" type="ORF">JD77_01211</name>
</gene>
<dbReference type="GO" id="GO:0016787">
    <property type="term" value="F:hydrolase activity"/>
    <property type="evidence" value="ECO:0007669"/>
    <property type="project" value="UniProtKB-KW"/>
</dbReference>
<dbReference type="SUPFAM" id="SSF53474">
    <property type="entry name" value="alpha/beta-Hydrolases"/>
    <property type="match status" value="1"/>
</dbReference>
<dbReference type="PANTHER" id="PTHR48098">
    <property type="entry name" value="ENTEROCHELIN ESTERASE-RELATED"/>
    <property type="match status" value="1"/>
</dbReference>
<dbReference type="OrthoDB" id="3210113at2"/>
<dbReference type="Pfam" id="PF00756">
    <property type="entry name" value="Esterase"/>
    <property type="match status" value="1"/>
</dbReference>
<evidence type="ECO:0000256" key="2">
    <source>
        <dbReference type="ARBA" id="ARBA00005874"/>
    </source>
</evidence>
<protein>
    <recommendedName>
        <fullName evidence="7">Acyl-CoA:diacylglycerol acyltransferase</fullName>
        <ecNumber evidence="3">2.3.1.122</ecNumber>
        <ecNumber evidence="4">2.3.1.20</ecNumber>
    </recommendedName>
</protein>
<keyword evidence="6" id="KW-0012">Acyltransferase</keyword>
<comment type="similarity">
    <text evidence="2">Belongs to the mycobacterial A85 antigen family.</text>
</comment>
<dbReference type="Proteomes" id="UP000319825">
    <property type="component" value="Unassembled WGS sequence"/>
</dbReference>
<comment type="caution">
    <text evidence="9">The sequence shown here is derived from an EMBL/GenBank/DDBJ whole genome shotgun (WGS) entry which is preliminary data.</text>
</comment>
<evidence type="ECO:0000256" key="8">
    <source>
        <dbReference type="ARBA" id="ARBA00048109"/>
    </source>
</evidence>
<accession>A0A562I5H3</accession>
<dbReference type="InterPro" id="IPR050583">
    <property type="entry name" value="Mycobacterial_A85_antigen"/>
</dbReference>
<evidence type="ECO:0000256" key="6">
    <source>
        <dbReference type="ARBA" id="ARBA00023315"/>
    </source>
</evidence>
<dbReference type="GO" id="GO:0004144">
    <property type="term" value="F:diacylglycerol O-acyltransferase activity"/>
    <property type="evidence" value="ECO:0007669"/>
    <property type="project" value="UniProtKB-EC"/>
</dbReference>
<evidence type="ECO:0000256" key="1">
    <source>
        <dbReference type="ARBA" id="ARBA00000697"/>
    </source>
</evidence>
<dbReference type="InterPro" id="IPR000801">
    <property type="entry name" value="Esterase-like"/>
</dbReference>
<keyword evidence="9" id="KW-0378">Hydrolase</keyword>
<evidence type="ECO:0000256" key="3">
    <source>
        <dbReference type="ARBA" id="ARBA00012820"/>
    </source>
</evidence>
<evidence type="ECO:0000313" key="9">
    <source>
        <dbReference type="EMBL" id="TWH66260.1"/>
    </source>
</evidence>
<dbReference type="EC" id="2.3.1.20" evidence="4"/>
<dbReference type="PANTHER" id="PTHR48098:SF1">
    <property type="entry name" value="DIACYLGLYCEROL ACYLTRANSFERASE_MYCOLYLTRANSFERASE AG85A"/>
    <property type="match status" value="1"/>
</dbReference>
<proteinExistence type="inferred from homology"/>
<name>A0A562I5H3_MICOL</name>
<comment type="catalytic activity">
    <reaction evidence="8">
        <text>an acyl-CoA + a 1,2-diacyl-sn-glycerol = a triacyl-sn-glycerol + CoA</text>
        <dbReference type="Rhea" id="RHEA:10868"/>
        <dbReference type="ChEBI" id="CHEBI:17815"/>
        <dbReference type="ChEBI" id="CHEBI:57287"/>
        <dbReference type="ChEBI" id="CHEBI:58342"/>
        <dbReference type="ChEBI" id="CHEBI:64615"/>
        <dbReference type="EC" id="2.3.1.20"/>
    </reaction>
</comment>
<evidence type="ECO:0000313" key="10">
    <source>
        <dbReference type="Proteomes" id="UP000319825"/>
    </source>
</evidence>
<organism evidence="9 10">
    <name type="scientific">Micromonospora olivasterospora</name>
    <dbReference type="NCBI Taxonomy" id="1880"/>
    <lineage>
        <taxon>Bacteria</taxon>
        <taxon>Bacillati</taxon>
        <taxon>Actinomycetota</taxon>
        <taxon>Actinomycetes</taxon>
        <taxon>Micromonosporales</taxon>
        <taxon>Micromonosporaceae</taxon>
        <taxon>Micromonospora</taxon>
    </lineage>
</organism>
<dbReference type="EMBL" id="VLKE01000001">
    <property type="protein sequence ID" value="TWH66260.1"/>
    <property type="molecule type" value="Genomic_DNA"/>
</dbReference>
<dbReference type="EC" id="2.3.1.122" evidence="3"/>
<evidence type="ECO:0000256" key="7">
    <source>
        <dbReference type="ARBA" id="ARBA00032572"/>
    </source>
</evidence>
<dbReference type="InterPro" id="IPR029058">
    <property type="entry name" value="AB_hydrolase_fold"/>
</dbReference>
<evidence type="ECO:0000256" key="4">
    <source>
        <dbReference type="ARBA" id="ARBA00013244"/>
    </source>
</evidence>
<dbReference type="GO" id="GO:0050348">
    <property type="term" value="F:trehalose O-mycolyltransferase activity"/>
    <property type="evidence" value="ECO:0007669"/>
    <property type="project" value="UniProtKB-EC"/>
</dbReference>
<keyword evidence="10" id="KW-1185">Reference proteome</keyword>
<comment type="catalytic activity">
    <reaction evidence="1">
        <text>2 alpha,alpha'-trehalose 6-mycolate = alpha,alpha'-trehalose 6,6'-bismycolate + alpha,alpha-trehalose</text>
        <dbReference type="Rhea" id="RHEA:23472"/>
        <dbReference type="ChEBI" id="CHEBI:16551"/>
        <dbReference type="ChEBI" id="CHEBI:18195"/>
        <dbReference type="ChEBI" id="CHEBI:18234"/>
        <dbReference type="EC" id="2.3.1.122"/>
    </reaction>
</comment>
<dbReference type="PROSITE" id="PS51318">
    <property type="entry name" value="TAT"/>
    <property type="match status" value="1"/>
</dbReference>
<keyword evidence="5" id="KW-0808">Transferase</keyword>
<dbReference type="InterPro" id="IPR006311">
    <property type="entry name" value="TAT_signal"/>
</dbReference>
<reference evidence="9 10" key="1">
    <citation type="submission" date="2019-07" db="EMBL/GenBank/DDBJ databases">
        <title>R&amp;d 2014.</title>
        <authorList>
            <person name="Klenk H.-P."/>
        </authorList>
    </citation>
    <scope>NUCLEOTIDE SEQUENCE [LARGE SCALE GENOMIC DNA]</scope>
    <source>
        <strain evidence="9 10">DSM 43868</strain>
    </source>
</reference>
<dbReference type="AlphaFoldDB" id="A0A562I5H3"/>
<sequence length="271" mass="28864">MVLRLTRRRLLLAGAGTATLAVGAGWTARELTRPRPGPAPALPDAPAGDERLVQRASATRGRSVDFWTAVPAGHSDGRGLPVCLVLHGASSTPRDFARFGLARFLTDAVRRGAPPFALAGATGGRLSWRRSGSDDPQRMVREELPAWCAERGFDTSRIAAWGWSMGGFGSLLLAETYPGWLRAVAAFSPAVRPGDAVFAGAQRLRGTPVGLWCGRQDGLLPEVRALARALPEPPALAEYADGRHNFVYWGTVVPTAFPFLAGALTPPRPGR</sequence>